<proteinExistence type="predicted"/>
<dbReference type="RefSeq" id="WP_274043067.1">
    <property type="nucleotide sequence ID" value="NZ_JANCPR020000037.1"/>
</dbReference>
<keyword evidence="2" id="KW-1185">Reference proteome</keyword>
<comment type="caution">
    <text evidence="1">The sequence shown here is derived from an EMBL/GenBank/DDBJ whole genome shotgun (WGS) entry which is preliminary data.</text>
</comment>
<dbReference type="InterPro" id="IPR024411">
    <property type="entry name" value="Tail_terminator_phage"/>
</dbReference>
<organism evidence="1 2">
    <name type="scientific">Streptomyces iconiensis</name>
    <dbReference type="NCBI Taxonomy" id="1384038"/>
    <lineage>
        <taxon>Bacteria</taxon>
        <taxon>Bacillati</taxon>
        <taxon>Actinomycetota</taxon>
        <taxon>Actinomycetes</taxon>
        <taxon>Kitasatosporales</taxon>
        <taxon>Streptomycetaceae</taxon>
        <taxon>Streptomyces</taxon>
    </lineage>
</organism>
<evidence type="ECO:0000313" key="1">
    <source>
        <dbReference type="EMBL" id="MDJ1136215.1"/>
    </source>
</evidence>
<evidence type="ECO:0000313" key="2">
    <source>
        <dbReference type="Proteomes" id="UP001214441"/>
    </source>
</evidence>
<accession>A0ABT7A4F6</accession>
<name>A0ABT7A4F6_9ACTN</name>
<dbReference type="EMBL" id="JANCPR020000037">
    <property type="protein sequence ID" value="MDJ1136215.1"/>
    <property type="molecule type" value="Genomic_DNA"/>
</dbReference>
<protein>
    <submittedName>
        <fullName evidence="1">Minor capsid protein</fullName>
    </submittedName>
</protein>
<reference evidence="1 2" key="1">
    <citation type="submission" date="2023-05" db="EMBL/GenBank/DDBJ databases">
        <title>Streptantibioticus silvisoli sp. nov., acidotolerant actinomycetes 1 from pine litter.</title>
        <authorList>
            <person name="Swiecimska M."/>
            <person name="Golinska P."/>
            <person name="Sangal V."/>
            <person name="Wachnowicz B."/>
            <person name="Goodfellow M."/>
        </authorList>
    </citation>
    <scope>NUCLEOTIDE SEQUENCE [LARGE SCALE GENOMIC DNA]</scope>
    <source>
        <strain evidence="1 2">DSM 42109</strain>
    </source>
</reference>
<gene>
    <name evidence="1" type="ORF">NMN56_030580</name>
</gene>
<dbReference type="Pfam" id="PF12691">
    <property type="entry name" value="Phage_tail_terminator_6"/>
    <property type="match status" value="1"/>
</dbReference>
<sequence length="137" mass="14372">MSVVHGLALLLDSLGLLSYDTDGTSGDTFVGTMPPAPPNAVSLTPYDAGPQNAAIAYDAVSVQVRVRGTTDPRVSYDRAYDMYDAVNGLSDTVLPDGTPVIICTASTPSPLGPDGNGRHEHVVRATVEYEAPTTHRT</sequence>
<dbReference type="Proteomes" id="UP001214441">
    <property type="component" value="Unassembled WGS sequence"/>
</dbReference>